<gene>
    <name evidence="7" type="primary">LOC111013902</name>
</gene>
<dbReference type="FunFam" id="3.40.30.10:FF:000245">
    <property type="entry name" value="Thioredoxin"/>
    <property type="match status" value="1"/>
</dbReference>
<keyword evidence="6" id="KW-1185">Reference proteome</keyword>
<evidence type="ECO:0000313" key="6">
    <source>
        <dbReference type="Proteomes" id="UP000504603"/>
    </source>
</evidence>
<dbReference type="KEGG" id="mcha:111013902"/>
<dbReference type="Gene3D" id="3.40.30.10">
    <property type="entry name" value="Glutaredoxin"/>
    <property type="match status" value="1"/>
</dbReference>
<organism evidence="6 7">
    <name type="scientific">Momordica charantia</name>
    <name type="common">Bitter gourd</name>
    <name type="synonym">Balsam pear</name>
    <dbReference type="NCBI Taxonomy" id="3673"/>
    <lineage>
        <taxon>Eukaryota</taxon>
        <taxon>Viridiplantae</taxon>
        <taxon>Streptophyta</taxon>
        <taxon>Embryophyta</taxon>
        <taxon>Tracheophyta</taxon>
        <taxon>Spermatophyta</taxon>
        <taxon>Magnoliopsida</taxon>
        <taxon>eudicotyledons</taxon>
        <taxon>Gunneridae</taxon>
        <taxon>Pentapetalae</taxon>
        <taxon>rosids</taxon>
        <taxon>fabids</taxon>
        <taxon>Cucurbitales</taxon>
        <taxon>Cucurbitaceae</taxon>
        <taxon>Momordiceae</taxon>
        <taxon>Momordica</taxon>
    </lineage>
</organism>
<sequence length="122" mass="13327">MAEEGQVIACHKIDEWEGQLGKWKDSEKLVVVDFTASWCGPCRAIAPYFTELAKNNPNVAFLKVDVDELNSVASKWEINAMPTFVFLKKGKIIEKIVGADKVGLSKKILELSGTTPAATSTA</sequence>
<keyword evidence="3" id="KW-0676">Redox-active center</keyword>
<keyword evidence="1" id="KW-0249">Electron transport</keyword>
<dbReference type="PRINTS" id="PR00421">
    <property type="entry name" value="THIOREDOXIN"/>
</dbReference>
<reference evidence="7" key="1">
    <citation type="submission" date="2025-08" db="UniProtKB">
        <authorList>
            <consortium name="RefSeq"/>
        </authorList>
    </citation>
    <scope>IDENTIFICATION</scope>
    <source>
        <strain evidence="7">OHB3-1</strain>
    </source>
</reference>
<dbReference type="PROSITE" id="PS51352">
    <property type="entry name" value="THIOREDOXIN_2"/>
    <property type="match status" value="1"/>
</dbReference>
<dbReference type="Proteomes" id="UP000504603">
    <property type="component" value="Unplaced"/>
</dbReference>
<dbReference type="SUPFAM" id="SSF52833">
    <property type="entry name" value="Thioredoxin-like"/>
    <property type="match status" value="1"/>
</dbReference>
<dbReference type="Pfam" id="PF00085">
    <property type="entry name" value="Thioredoxin"/>
    <property type="match status" value="1"/>
</dbReference>
<dbReference type="PROSITE" id="PS00194">
    <property type="entry name" value="THIOREDOXIN_1"/>
    <property type="match status" value="1"/>
</dbReference>
<evidence type="ECO:0000256" key="2">
    <source>
        <dbReference type="ARBA" id="ARBA00023157"/>
    </source>
</evidence>
<dbReference type="AlphaFoldDB" id="A0A6J1CQU2"/>
<dbReference type="RefSeq" id="XP_022144145.1">
    <property type="nucleotide sequence ID" value="XM_022288453.1"/>
</dbReference>
<name>A0A6J1CQU2_MOMCH</name>
<evidence type="ECO:0000256" key="4">
    <source>
        <dbReference type="ARBA" id="ARBA00038337"/>
    </source>
</evidence>
<dbReference type="OrthoDB" id="10263751at2759"/>
<protein>
    <submittedName>
        <fullName evidence="7">Thioredoxin H1-like</fullName>
    </submittedName>
</protein>
<dbReference type="InterPro" id="IPR013766">
    <property type="entry name" value="Thioredoxin_domain"/>
</dbReference>
<dbReference type="CDD" id="cd02947">
    <property type="entry name" value="TRX_family"/>
    <property type="match status" value="1"/>
</dbReference>
<evidence type="ECO:0000256" key="3">
    <source>
        <dbReference type="ARBA" id="ARBA00023284"/>
    </source>
</evidence>
<evidence type="ECO:0000256" key="1">
    <source>
        <dbReference type="ARBA" id="ARBA00022982"/>
    </source>
</evidence>
<proteinExistence type="inferred from homology"/>
<evidence type="ECO:0000259" key="5">
    <source>
        <dbReference type="PROSITE" id="PS51352"/>
    </source>
</evidence>
<dbReference type="PANTHER" id="PTHR46115">
    <property type="entry name" value="THIOREDOXIN-LIKE PROTEIN 1"/>
    <property type="match status" value="1"/>
</dbReference>
<dbReference type="InterPro" id="IPR036249">
    <property type="entry name" value="Thioredoxin-like_sf"/>
</dbReference>
<dbReference type="GeneID" id="111013902"/>
<keyword evidence="2" id="KW-1015">Disulfide bond</keyword>
<accession>A0A6J1CQU2</accession>
<comment type="similarity">
    <text evidence="4">Belongs to the thioredoxin family. Plant F-type subfamily.</text>
</comment>
<dbReference type="InterPro" id="IPR017937">
    <property type="entry name" value="Thioredoxin_CS"/>
</dbReference>
<feature type="domain" description="Thioredoxin" evidence="5">
    <location>
        <begin position="1"/>
        <end position="113"/>
    </location>
</feature>
<keyword evidence="1" id="KW-0813">Transport</keyword>
<evidence type="ECO:0000313" key="7">
    <source>
        <dbReference type="RefSeq" id="XP_022144145.1"/>
    </source>
</evidence>